<sequence length="19" mass="2328">MYFIYPCQGNFVHFPLHDV</sequence>
<reference evidence="1" key="1">
    <citation type="submission" date="2018-02" db="EMBL/GenBank/DDBJ databases">
        <title>Rhizophora mucronata_Transcriptome.</title>
        <authorList>
            <person name="Meera S.P."/>
            <person name="Sreeshan A."/>
            <person name="Augustine A."/>
        </authorList>
    </citation>
    <scope>NUCLEOTIDE SEQUENCE</scope>
    <source>
        <tissue evidence="1">Leaf</tissue>
    </source>
</reference>
<evidence type="ECO:0000313" key="1">
    <source>
        <dbReference type="EMBL" id="MBW83240.1"/>
    </source>
</evidence>
<dbReference type="AlphaFoldDB" id="A0A2P2IPT6"/>
<name>A0A2P2IPT6_RHIMU</name>
<protein>
    <submittedName>
        <fullName evidence="1">Uncharacterized protein</fullName>
    </submittedName>
</protein>
<dbReference type="EMBL" id="GGEC01002757">
    <property type="protein sequence ID" value="MBW83240.1"/>
    <property type="molecule type" value="Transcribed_RNA"/>
</dbReference>
<organism evidence="1">
    <name type="scientific">Rhizophora mucronata</name>
    <name type="common">Asiatic mangrove</name>
    <dbReference type="NCBI Taxonomy" id="61149"/>
    <lineage>
        <taxon>Eukaryota</taxon>
        <taxon>Viridiplantae</taxon>
        <taxon>Streptophyta</taxon>
        <taxon>Embryophyta</taxon>
        <taxon>Tracheophyta</taxon>
        <taxon>Spermatophyta</taxon>
        <taxon>Magnoliopsida</taxon>
        <taxon>eudicotyledons</taxon>
        <taxon>Gunneridae</taxon>
        <taxon>Pentapetalae</taxon>
        <taxon>rosids</taxon>
        <taxon>fabids</taxon>
        <taxon>Malpighiales</taxon>
        <taxon>Rhizophoraceae</taxon>
        <taxon>Rhizophora</taxon>
    </lineage>
</organism>
<proteinExistence type="predicted"/>
<accession>A0A2P2IPT6</accession>